<keyword evidence="1" id="KW-1133">Transmembrane helix</keyword>
<feature type="transmembrane region" description="Helical" evidence="1">
    <location>
        <begin position="48"/>
        <end position="66"/>
    </location>
</feature>
<dbReference type="InterPro" id="IPR026369">
    <property type="entry name" value="CxxC_20_CxxC"/>
</dbReference>
<gene>
    <name evidence="2" type="ORF">FPQ13_08470</name>
</gene>
<keyword evidence="1" id="KW-0812">Transmembrane</keyword>
<comment type="caution">
    <text evidence="2">The sequence shown here is derived from an EMBL/GenBank/DDBJ whole genome shotgun (WGS) entry which is preliminary data.</text>
</comment>
<evidence type="ECO:0000256" key="1">
    <source>
        <dbReference type="SAM" id="Phobius"/>
    </source>
</evidence>
<dbReference type="OrthoDB" id="2418141at2"/>
<keyword evidence="3" id="KW-1185">Reference proteome</keyword>
<reference evidence="2 3" key="1">
    <citation type="submission" date="2019-07" db="EMBL/GenBank/DDBJ databases">
        <title>Allobacillus sp. nov. SKP isolated from shrimp paste of Euphausiacea.</title>
        <authorList>
            <person name="Kanchanasin P."/>
            <person name="Tanasupawat S."/>
            <person name="Shi W."/>
            <person name="Wu L."/>
            <person name="Ma J."/>
        </authorList>
    </citation>
    <scope>NUCLEOTIDE SEQUENCE [LARGE SCALE GENOMIC DNA]</scope>
    <source>
        <strain evidence="2 3">SKP4-8</strain>
    </source>
</reference>
<name>A0A556PKQ1_9BACI</name>
<protein>
    <recommendedName>
        <fullName evidence="4">Cxxc_20_cxxc protein</fullName>
    </recommendedName>
</protein>
<dbReference type="RefSeq" id="WP_144088908.1">
    <property type="nucleotide sequence ID" value="NZ_VMHE01000013.1"/>
</dbReference>
<proteinExistence type="predicted"/>
<evidence type="ECO:0000313" key="2">
    <source>
        <dbReference type="EMBL" id="TSJ64973.1"/>
    </source>
</evidence>
<dbReference type="EMBL" id="VMHE01000013">
    <property type="protein sequence ID" value="TSJ64973.1"/>
    <property type="molecule type" value="Genomic_DNA"/>
</dbReference>
<sequence length="108" mass="12953">MQLPVCTVCKQQWTWKETWKSSLRMDTRIPCPRCQSSQFVTKKSRRRLMLLSWPLFLPILLPLTGLSLVYMVILWALLSLLYIVFYPYFVRLADEEEDHFTEPLKKQN</sequence>
<dbReference type="Proteomes" id="UP000316425">
    <property type="component" value="Unassembled WGS sequence"/>
</dbReference>
<keyword evidence="1" id="KW-0472">Membrane</keyword>
<dbReference type="NCBIfam" id="TIGR04104">
    <property type="entry name" value="cxxc_20_cxxc"/>
    <property type="match status" value="1"/>
</dbReference>
<organism evidence="2 3">
    <name type="scientific">Allobacillus salarius</name>
    <dbReference type="NCBI Taxonomy" id="1955272"/>
    <lineage>
        <taxon>Bacteria</taxon>
        <taxon>Bacillati</taxon>
        <taxon>Bacillota</taxon>
        <taxon>Bacilli</taxon>
        <taxon>Bacillales</taxon>
        <taxon>Bacillaceae</taxon>
        <taxon>Allobacillus</taxon>
    </lineage>
</organism>
<feature type="transmembrane region" description="Helical" evidence="1">
    <location>
        <begin position="72"/>
        <end position="90"/>
    </location>
</feature>
<evidence type="ECO:0000313" key="3">
    <source>
        <dbReference type="Proteomes" id="UP000316425"/>
    </source>
</evidence>
<evidence type="ECO:0008006" key="4">
    <source>
        <dbReference type="Google" id="ProtNLM"/>
    </source>
</evidence>
<accession>A0A556PKQ1</accession>
<dbReference type="AlphaFoldDB" id="A0A556PKQ1"/>